<dbReference type="EMBL" id="JBHSPW010000007">
    <property type="protein sequence ID" value="MFC5894439.1"/>
    <property type="molecule type" value="Genomic_DNA"/>
</dbReference>
<evidence type="ECO:0000313" key="5">
    <source>
        <dbReference type="Proteomes" id="UP001596241"/>
    </source>
</evidence>
<dbReference type="RefSeq" id="WP_345089291.1">
    <property type="nucleotide sequence ID" value="NZ_BAAAWG010000015.1"/>
</dbReference>
<evidence type="ECO:0000256" key="2">
    <source>
        <dbReference type="ARBA" id="ARBA00023163"/>
    </source>
</evidence>
<organism evidence="4 5">
    <name type="scientific">Streptomyces ramulosus</name>
    <dbReference type="NCBI Taxonomy" id="47762"/>
    <lineage>
        <taxon>Bacteria</taxon>
        <taxon>Bacillati</taxon>
        <taxon>Actinomycetota</taxon>
        <taxon>Actinomycetes</taxon>
        <taxon>Kitasatosporales</taxon>
        <taxon>Streptomycetaceae</taxon>
        <taxon>Streptomyces</taxon>
    </lineage>
</organism>
<gene>
    <name evidence="4" type="ORF">ACFP3M_16615</name>
</gene>
<proteinExistence type="predicted"/>
<dbReference type="InterPro" id="IPR041916">
    <property type="entry name" value="Anti_sigma_zinc_sf"/>
</dbReference>
<sequence length="348" mass="35571">MTSTTGTDEHPEVSELSDLTEGLLPPARTTEVRAHLASCALCEDVFASLEEIRDLLGTLPGPVSMPAEVAGRIDAALAAEALLNATPDPSVSRETPNGPTTASTAGPIPEPRESADPPGPVSRETAADAVTVSRETAEGAIDVSRETEATPPSPGVARPAGRPRGATGPGRRTPGGRSPRSRRWPRALLGAAAAAALIGVGGILVQNSSSEAGPDGGTADRHTTATEKGTGTPGELSSATLATQVHKLLATEGAQKSPEIGTRSEPETPMRGGNATVPSCVSKGIGRPEAPLAARQDTYQDKNVYLVVLSMPADPKRVTAYVVDASCISATPPAPPGNVLLSRSYPRD</sequence>
<keyword evidence="2" id="KW-0804">Transcription</keyword>
<feature type="compositionally biased region" description="Low complexity" evidence="3">
    <location>
        <begin position="155"/>
        <end position="178"/>
    </location>
</feature>
<evidence type="ECO:0000313" key="4">
    <source>
        <dbReference type="EMBL" id="MFC5894439.1"/>
    </source>
</evidence>
<keyword evidence="1" id="KW-0805">Transcription regulation</keyword>
<dbReference type="Proteomes" id="UP001596241">
    <property type="component" value="Unassembled WGS sequence"/>
</dbReference>
<feature type="compositionally biased region" description="Polar residues" evidence="3">
    <location>
        <begin position="87"/>
        <end position="104"/>
    </location>
</feature>
<feature type="region of interest" description="Disordered" evidence="3">
    <location>
        <begin position="86"/>
        <end position="186"/>
    </location>
</feature>
<evidence type="ECO:0000256" key="1">
    <source>
        <dbReference type="ARBA" id="ARBA00023015"/>
    </source>
</evidence>
<name>A0ABW1FMH3_9ACTN</name>
<feature type="region of interest" description="Disordered" evidence="3">
    <location>
        <begin position="1"/>
        <end position="24"/>
    </location>
</feature>
<keyword evidence="5" id="KW-1185">Reference proteome</keyword>
<accession>A0ABW1FMH3</accession>
<feature type="region of interest" description="Disordered" evidence="3">
    <location>
        <begin position="206"/>
        <end position="237"/>
    </location>
</feature>
<evidence type="ECO:0008006" key="6">
    <source>
        <dbReference type="Google" id="ProtNLM"/>
    </source>
</evidence>
<comment type="caution">
    <text evidence="4">The sequence shown here is derived from an EMBL/GenBank/DDBJ whole genome shotgun (WGS) entry which is preliminary data.</text>
</comment>
<feature type="region of interest" description="Disordered" evidence="3">
    <location>
        <begin position="250"/>
        <end position="283"/>
    </location>
</feature>
<evidence type="ECO:0000256" key="3">
    <source>
        <dbReference type="SAM" id="MobiDB-lite"/>
    </source>
</evidence>
<dbReference type="Gene3D" id="1.10.10.1320">
    <property type="entry name" value="Anti-sigma factor, zinc-finger domain"/>
    <property type="match status" value="1"/>
</dbReference>
<protein>
    <recommendedName>
        <fullName evidence="6">Zinc-finger domain-containing protein</fullName>
    </recommendedName>
</protein>
<reference evidence="5" key="1">
    <citation type="journal article" date="2019" name="Int. J. Syst. Evol. Microbiol.">
        <title>The Global Catalogue of Microorganisms (GCM) 10K type strain sequencing project: providing services to taxonomists for standard genome sequencing and annotation.</title>
        <authorList>
            <consortium name="The Broad Institute Genomics Platform"/>
            <consortium name="The Broad Institute Genome Sequencing Center for Infectious Disease"/>
            <person name="Wu L."/>
            <person name="Ma J."/>
        </authorList>
    </citation>
    <scope>NUCLEOTIDE SEQUENCE [LARGE SCALE GENOMIC DNA]</scope>
    <source>
        <strain evidence="5">CGMCC 1.15809</strain>
    </source>
</reference>